<dbReference type="SUPFAM" id="SSF51197">
    <property type="entry name" value="Clavaminate synthase-like"/>
    <property type="match status" value="1"/>
</dbReference>
<dbReference type="AlphaFoldDB" id="A0A381R0J3"/>
<dbReference type="Pfam" id="PF05721">
    <property type="entry name" value="PhyH"/>
    <property type="match status" value="1"/>
</dbReference>
<reference evidence="1" key="1">
    <citation type="submission" date="2018-05" db="EMBL/GenBank/DDBJ databases">
        <authorList>
            <person name="Lanie J.A."/>
            <person name="Ng W.-L."/>
            <person name="Kazmierczak K.M."/>
            <person name="Andrzejewski T.M."/>
            <person name="Davidsen T.M."/>
            <person name="Wayne K.J."/>
            <person name="Tettelin H."/>
            <person name="Glass J.I."/>
            <person name="Rusch D."/>
            <person name="Podicherti R."/>
            <person name="Tsui H.-C.T."/>
            <person name="Winkler M.E."/>
        </authorList>
    </citation>
    <scope>NUCLEOTIDE SEQUENCE</scope>
</reference>
<gene>
    <name evidence="1" type="ORF">METZ01_LOCUS37834</name>
</gene>
<name>A0A381R0J3_9ZZZZ</name>
<accession>A0A381R0J3</accession>
<organism evidence="1">
    <name type="scientific">marine metagenome</name>
    <dbReference type="NCBI Taxonomy" id="408172"/>
    <lineage>
        <taxon>unclassified sequences</taxon>
        <taxon>metagenomes</taxon>
        <taxon>ecological metagenomes</taxon>
    </lineage>
</organism>
<proteinExistence type="predicted"/>
<evidence type="ECO:0000313" key="1">
    <source>
        <dbReference type="EMBL" id="SUZ84980.1"/>
    </source>
</evidence>
<dbReference type="PANTHER" id="PTHR20883">
    <property type="entry name" value="PHYTANOYL-COA DIOXYGENASE DOMAIN CONTAINING 1"/>
    <property type="match status" value="1"/>
</dbReference>
<dbReference type="PANTHER" id="PTHR20883:SF49">
    <property type="entry name" value="PHYTANOYL-COA DIOXYGENASE"/>
    <property type="match status" value="1"/>
</dbReference>
<sequence length="237" mass="26753">MADLSPLAKRASSQDDGAFVEDFCNWDRIPEMEQFIRESPAARIAATLTESSTVRLYHDHVLVKEPGTRQHTRWHQDLPYYNVNGHQNASMWFPVDPVDRSAAIRFIAGTHRGPWYMPRTFLDDRAAWFPEGSLAEIPDFDADPERWPVIGWALEPGDAVFFNMLTVHGSGGVGGTTRRRVLSVRFLGDDMVHASRSWPTSPPFPGLVEELDDGCPLDHPLFPVLWTRSGTEAEPRN</sequence>
<evidence type="ECO:0008006" key="2">
    <source>
        <dbReference type="Google" id="ProtNLM"/>
    </source>
</evidence>
<protein>
    <recommendedName>
        <fullName evidence="2">Phytanoyl-CoA dioxygenase</fullName>
    </recommendedName>
</protein>
<dbReference type="Gene3D" id="2.60.120.620">
    <property type="entry name" value="q2cbj1_9rhob like domain"/>
    <property type="match status" value="1"/>
</dbReference>
<dbReference type="InterPro" id="IPR008775">
    <property type="entry name" value="Phytyl_CoA_dOase-like"/>
</dbReference>
<dbReference type="EMBL" id="UINC01001616">
    <property type="protein sequence ID" value="SUZ84980.1"/>
    <property type="molecule type" value="Genomic_DNA"/>
</dbReference>